<feature type="transmembrane region" description="Helical" evidence="1">
    <location>
        <begin position="242"/>
        <end position="264"/>
    </location>
</feature>
<evidence type="ECO:0000313" key="3">
    <source>
        <dbReference type="EMBL" id="GAA3823652.1"/>
    </source>
</evidence>
<dbReference type="Pfam" id="PF06724">
    <property type="entry name" value="DUF1206"/>
    <property type="match status" value="3"/>
</dbReference>
<dbReference type="Proteomes" id="UP001501821">
    <property type="component" value="Unassembled WGS sequence"/>
</dbReference>
<feature type="domain" description="DUF1206" evidence="2">
    <location>
        <begin position="103"/>
        <end position="170"/>
    </location>
</feature>
<evidence type="ECO:0000313" key="4">
    <source>
        <dbReference type="Proteomes" id="UP001501821"/>
    </source>
</evidence>
<feature type="transmembrane region" description="Helical" evidence="1">
    <location>
        <begin position="145"/>
        <end position="166"/>
    </location>
</feature>
<feature type="transmembrane region" description="Helical" evidence="1">
    <location>
        <begin position="105"/>
        <end position="125"/>
    </location>
</feature>
<keyword evidence="1" id="KW-0812">Transmembrane</keyword>
<feature type="transmembrane region" description="Helical" evidence="1">
    <location>
        <begin position="21"/>
        <end position="42"/>
    </location>
</feature>
<keyword evidence="1" id="KW-0472">Membrane</keyword>
<feature type="domain" description="DUF1206" evidence="2">
    <location>
        <begin position="196"/>
        <end position="264"/>
    </location>
</feature>
<keyword evidence="1" id="KW-1133">Transmembrane helix</keyword>
<comment type="caution">
    <text evidence="3">The sequence shown here is derived from an EMBL/GenBank/DDBJ whole genome shotgun (WGS) entry which is preliminary data.</text>
</comment>
<feature type="transmembrane region" description="Helical" evidence="1">
    <location>
        <begin position="62"/>
        <end position="84"/>
    </location>
</feature>
<proteinExistence type="predicted"/>
<evidence type="ECO:0000259" key="2">
    <source>
        <dbReference type="Pfam" id="PF06724"/>
    </source>
</evidence>
<evidence type="ECO:0000256" key="1">
    <source>
        <dbReference type="SAM" id="Phobius"/>
    </source>
</evidence>
<dbReference type="RefSeq" id="WP_344776147.1">
    <property type="nucleotide sequence ID" value="NZ_BAABAH010000009.1"/>
</dbReference>
<dbReference type="EMBL" id="BAABAH010000009">
    <property type="protein sequence ID" value="GAA3823652.1"/>
    <property type="molecule type" value="Genomic_DNA"/>
</dbReference>
<accession>A0ABP7IPR1</accession>
<organism evidence="3 4">
    <name type="scientific">Nocardioides panacisoli</name>
    <dbReference type="NCBI Taxonomy" id="627624"/>
    <lineage>
        <taxon>Bacteria</taxon>
        <taxon>Bacillati</taxon>
        <taxon>Actinomycetota</taxon>
        <taxon>Actinomycetes</taxon>
        <taxon>Propionibacteriales</taxon>
        <taxon>Nocardioidaceae</taxon>
        <taxon>Nocardioides</taxon>
    </lineage>
</organism>
<gene>
    <name evidence="3" type="ORF">GCM10022242_26390</name>
</gene>
<protein>
    <submittedName>
        <fullName evidence="3">DUF1206 domain-containing protein</fullName>
    </submittedName>
</protein>
<reference evidence="4" key="1">
    <citation type="journal article" date="2019" name="Int. J. Syst. Evol. Microbiol.">
        <title>The Global Catalogue of Microorganisms (GCM) 10K type strain sequencing project: providing services to taxonomists for standard genome sequencing and annotation.</title>
        <authorList>
            <consortium name="The Broad Institute Genomics Platform"/>
            <consortium name="The Broad Institute Genome Sequencing Center for Infectious Disease"/>
            <person name="Wu L."/>
            <person name="Ma J."/>
        </authorList>
    </citation>
    <scope>NUCLEOTIDE SEQUENCE [LARGE SCALE GENOMIC DNA]</scope>
    <source>
        <strain evidence="4">JCM 16953</strain>
    </source>
</reference>
<dbReference type="InterPro" id="IPR009597">
    <property type="entry name" value="DUF1206"/>
</dbReference>
<keyword evidence="4" id="KW-1185">Reference proteome</keyword>
<feature type="domain" description="DUF1206" evidence="2">
    <location>
        <begin position="21"/>
        <end position="88"/>
    </location>
</feature>
<name>A0ABP7IPR1_9ACTN</name>
<sequence length="268" mass="27629">MTTSDARDATESPALRWPARLGMVGYGVVYLLIAWLAVQLAFGDSAGQASGSGALHELAQQPFGGVLLVLVAVGLAGFCVWEACRAVAGHRSDDGARRWVARAGSAGRALVYATLAVLAVLTAFGDSSSGGGSQGTTASLLKLPLGPAIVVAVGLGIAAVGLVGGYRGISDRWRKDVEVEGQQGKVGGVVEVLARAGYLSRGLAFLAVAGFFVWAGVADDARKSGGLDQAIVKLRDEPYGPWLILVVAIGLACFGGFQASRAWFLRRD</sequence>
<feature type="transmembrane region" description="Helical" evidence="1">
    <location>
        <begin position="198"/>
        <end position="217"/>
    </location>
</feature>